<dbReference type="NCBIfam" id="NF004326">
    <property type="entry name" value="PRK05720.1"/>
    <property type="match status" value="1"/>
</dbReference>
<comment type="catalytic activity">
    <reaction evidence="2 3">
        <text>5-(methylsulfanyl)-alpha-D-ribose 1-phosphate = 5-(methylsulfanyl)-D-ribulose 1-phosphate</text>
        <dbReference type="Rhea" id="RHEA:19989"/>
        <dbReference type="ChEBI" id="CHEBI:58533"/>
        <dbReference type="ChEBI" id="CHEBI:58548"/>
        <dbReference type="EC" id="5.3.1.23"/>
    </reaction>
</comment>
<sequence>MTDAIRAVEPDNPLIGPEKTILDYDTVALDDEKHALVIIDQTKLPSRIEILSLTAQKDIWDAIYLLKVRGAPAIGVAAAIGIYLAAREIAISMTAQSGDAAGQGETTPDYNEFLRRFCEASAYLNSSRPTAVNLSWALRRMENVVLDHKGASVPQIVDALHDEALAIREEDILVCRSIGKYGLSLVKPGDSLLTHCNAGQLATVKYGAATAPMYLGQEKGYNFKVYCDETRPLLQGARLTSFELSSAGLDVTLLCDNMSASLMREGKIQAVFVGCDRVAANGDTANKIGTSMAALAAKRYNVPFYVCAPTSTIDMDTATGDDIVIEQRKPEEVTDMWYEKPMAAPGVKVYNPAFDVTDHDLITGIVTEFGIAYPPYSESFQEIFLKKQIRDTVQRMMKDMDIK</sequence>
<dbReference type="AlphaFoldDB" id="A0A9D2EJY2"/>
<gene>
    <name evidence="3 4" type="primary">mtnA</name>
    <name evidence="4" type="ORF">H9968_03620</name>
</gene>
<evidence type="ECO:0000313" key="5">
    <source>
        <dbReference type="Proteomes" id="UP000824049"/>
    </source>
</evidence>
<dbReference type="NCBIfam" id="TIGR00512">
    <property type="entry name" value="salvage_mtnA"/>
    <property type="match status" value="1"/>
</dbReference>
<keyword evidence="3" id="KW-0028">Amino-acid biosynthesis</keyword>
<evidence type="ECO:0000256" key="3">
    <source>
        <dbReference type="HAMAP-Rule" id="MF_01678"/>
    </source>
</evidence>
<evidence type="ECO:0000256" key="1">
    <source>
        <dbReference type="ARBA" id="ARBA00023235"/>
    </source>
</evidence>
<feature type="active site" description="Proton donor" evidence="3">
    <location>
        <position position="276"/>
    </location>
</feature>
<feature type="site" description="Transition state stabilizer" evidence="3">
    <location>
        <position position="196"/>
    </location>
</feature>
<feature type="binding site" evidence="3">
    <location>
        <begin position="286"/>
        <end position="287"/>
    </location>
    <ligand>
        <name>substrate</name>
    </ligand>
</feature>
<reference evidence="4" key="1">
    <citation type="journal article" date="2021" name="PeerJ">
        <title>Extensive microbial diversity within the chicken gut microbiome revealed by metagenomics and culture.</title>
        <authorList>
            <person name="Gilroy R."/>
            <person name="Ravi A."/>
            <person name="Getino M."/>
            <person name="Pursley I."/>
            <person name="Horton D.L."/>
            <person name="Alikhan N.F."/>
            <person name="Baker D."/>
            <person name="Gharbi K."/>
            <person name="Hall N."/>
            <person name="Watson M."/>
            <person name="Adriaenssens E.M."/>
            <person name="Foster-Nyarko E."/>
            <person name="Jarju S."/>
            <person name="Secka A."/>
            <person name="Antonio M."/>
            <person name="Oren A."/>
            <person name="Chaudhuri R.R."/>
            <person name="La Ragione R."/>
            <person name="Hildebrand F."/>
            <person name="Pallen M.J."/>
        </authorList>
    </citation>
    <scope>NUCLEOTIDE SEQUENCE</scope>
    <source>
        <strain evidence="4">CHK179-28034</strain>
    </source>
</reference>
<accession>A0A9D2EJY2</accession>
<keyword evidence="3" id="KW-0486">Methionine biosynthesis</keyword>
<dbReference type="NCBIfam" id="TIGR00524">
    <property type="entry name" value="eIF-2B_rel"/>
    <property type="match status" value="1"/>
</dbReference>
<dbReference type="InterPro" id="IPR037171">
    <property type="entry name" value="NagB/RpiA_transferase-like"/>
</dbReference>
<dbReference type="InterPro" id="IPR027363">
    <property type="entry name" value="M1Pi_N"/>
</dbReference>
<dbReference type="GO" id="GO:0046523">
    <property type="term" value="F:S-methyl-5-thioribose-1-phosphate isomerase activity"/>
    <property type="evidence" value="ECO:0007669"/>
    <property type="project" value="UniProtKB-UniRule"/>
</dbReference>
<proteinExistence type="inferred from homology"/>
<dbReference type="EC" id="5.3.1.23" evidence="3"/>
<dbReference type="SUPFAM" id="SSF100950">
    <property type="entry name" value="NagB/RpiA/CoA transferase-like"/>
    <property type="match status" value="1"/>
</dbReference>
<dbReference type="Gene3D" id="1.20.120.420">
    <property type="entry name" value="translation initiation factor eif-2b, domain 1"/>
    <property type="match status" value="1"/>
</dbReference>
<dbReference type="HAMAP" id="MF_01678">
    <property type="entry name" value="Salvage_MtnA"/>
    <property type="match status" value="1"/>
</dbReference>
<feature type="binding site" evidence="3">
    <location>
        <begin position="69"/>
        <end position="71"/>
    </location>
    <ligand>
        <name>substrate</name>
    </ligand>
</feature>
<comment type="function">
    <text evidence="3">Catalyzes the interconversion of methylthioribose-1-phosphate (MTR-1-P) into methylthioribulose-1-phosphate (MTRu-1-P).</text>
</comment>
<dbReference type="PANTHER" id="PTHR43475">
    <property type="entry name" value="METHYLTHIORIBOSE-1-PHOSPHATE ISOMERASE"/>
    <property type="match status" value="1"/>
</dbReference>
<organism evidence="4 5">
    <name type="scientific">Candidatus Anaerobutyricum stercoris</name>
    <dbReference type="NCBI Taxonomy" id="2838457"/>
    <lineage>
        <taxon>Bacteria</taxon>
        <taxon>Bacillati</taxon>
        <taxon>Bacillota</taxon>
        <taxon>Clostridia</taxon>
        <taxon>Lachnospirales</taxon>
        <taxon>Lachnospiraceae</taxon>
        <taxon>Anaerobutyricum</taxon>
    </lineage>
</organism>
<comment type="caution">
    <text evidence="4">The sequence shown here is derived from an EMBL/GenBank/DDBJ whole genome shotgun (WGS) entry which is preliminary data.</text>
</comment>
<dbReference type="InterPro" id="IPR005251">
    <property type="entry name" value="IF-M1Pi"/>
</dbReference>
<dbReference type="Pfam" id="PF01008">
    <property type="entry name" value="IF-2B"/>
    <property type="match status" value="1"/>
</dbReference>
<dbReference type="Gene3D" id="3.40.50.10470">
    <property type="entry name" value="Translation initiation factor eif-2b, domain 2"/>
    <property type="match status" value="1"/>
</dbReference>
<evidence type="ECO:0000313" key="4">
    <source>
        <dbReference type="EMBL" id="HIZ39004.1"/>
    </source>
</evidence>
<dbReference type="EMBL" id="DXBR01000038">
    <property type="protein sequence ID" value="HIZ39004.1"/>
    <property type="molecule type" value="Genomic_DNA"/>
</dbReference>
<comment type="similarity">
    <text evidence="3">Belongs to the EIF-2B alpha/beta/delta subunits family. MtnA subfamily.</text>
</comment>
<dbReference type="PANTHER" id="PTHR43475:SF1">
    <property type="entry name" value="METHYLTHIORIBOSE-1-PHOSPHATE ISOMERASE"/>
    <property type="match status" value="1"/>
</dbReference>
<feature type="binding site" evidence="3">
    <location>
        <position position="128"/>
    </location>
    <ligand>
        <name>substrate</name>
    </ligand>
</feature>
<comment type="pathway">
    <text evidence="3">Amino-acid biosynthesis; L-methionine biosynthesis via salvage pathway; L-methionine from S-methyl-5-thio-alpha-D-ribose 1-phosphate: step 1/6.</text>
</comment>
<dbReference type="InterPro" id="IPR042529">
    <property type="entry name" value="IF_2B-like_C"/>
</dbReference>
<keyword evidence="1 3" id="KW-0413">Isomerase</keyword>
<protein>
    <recommendedName>
        <fullName evidence="3">Methylthioribose-1-phosphate isomerase</fullName>
        <shortName evidence="3">M1Pi</shortName>
        <shortName evidence="3">MTR-1-P isomerase</shortName>
        <ecNumber evidence="3">5.3.1.23</ecNumber>
    </recommendedName>
    <alternativeName>
        <fullName evidence="3">S-methyl-5-thioribose-1-phosphate isomerase</fullName>
    </alternativeName>
</protein>
<name>A0A9D2EJY2_9FIRM</name>
<reference evidence="4" key="2">
    <citation type="submission" date="2021-04" db="EMBL/GenBank/DDBJ databases">
        <authorList>
            <person name="Gilroy R."/>
        </authorList>
    </citation>
    <scope>NUCLEOTIDE SEQUENCE</scope>
    <source>
        <strain evidence="4">CHK179-28034</strain>
    </source>
</reference>
<dbReference type="FunFam" id="3.40.50.10470:FF:000006">
    <property type="entry name" value="Methylthioribose-1-phosphate isomerase"/>
    <property type="match status" value="1"/>
</dbReference>
<dbReference type="GO" id="GO:0019509">
    <property type="term" value="P:L-methionine salvage from methylthioadenosine"/>
    <property type="evidence" value="ECO:0007669"/>
    <property type="project" value="UniProtKB-UniRule"/>
</dbReference>
<dbReference type="Proteomes" id="UP000824049">
    <property type="component" value="Unassembled WGS sequence"/>
</dbReference>
<evidence type="ECO:0000256" key="2">
    <source>
        <dbReference type="ARBA" id="ARBA00052401"/>
    </source>
</evidence>
<dbReference type="InterPro" id="IPR011559">
    <property type="entry name" value="Initiation_fac_2B_a/b/d"/>
</dbReference>
<dbReference type="InterPro" id="IPR000649">
    <property type="entry name" value="IF-2B-related"/>
</dbReference>
<feature type="binding site" evidence="3">
    <location>
        <position position="235"/>
    </location>
    <ligand>
        <name>substrate</name>
    </ligand>
</feature>